<evidence type="ECO:0000313" key="1">
    <source>
        <dbReference type="EMBL" id="EFE06014.1"/>
    </source>
</evidence>
<gene>
    <name evidence="2" type="ORF">CIT292_08725</name>
    <name evidence="1" type="ORF">CIT292_10607</name>
</gene>
<reference evidence="2 3" key="1">
    <citation type="submission" date="2010-02" db="EMBL/GenBank/DDBJ databases">
        <authorList>
            <person name="Weinstock G."/>
            <person name="Sodergren E."/>
            <person name="Clifton S."/>
            <person name="Fulton L."/>
            <person name="Fulton B."/>
            <person name="Courtney L."/>
            <person name="Fronick C."/>
            <person name="Harrison M."/>
            <person name="Strong C."/>
            <person name="Farmer C."/>
            <person name="Delahaunty K."/>
            <person name="Markovic C."/>
            <person name="Hall O."/>
            <person name="Minx P."/>
            <person name="Tomlinson C."/>
            <person name="Mitreva M."/>
            <person name="Nelson J."/>
            <person name="Hou S."/>
            <person name="Wollam A."/>
            <person name="Pepin K.H."/>
            <person name="Johnson M."/>
            <person name="Bhonagiri V."/>
            <person name="Zhang X."/>
            <person name="Suruliraj S."/>
            <person name="Warren W."/>
            <person name="Chinwalla A."/>
            <person name="Mardis E.R."/>
            <person name="Wilson R.K."/>
        </authorList>
    </citation>
    <scope>NUCLEOTIDE SEQUENCE [LARGE SCALE GENOMIC DNA]</scope>
    <source>
        <strain evidence="2 3">ATCC 29220</strain>
    </source>
</reference>
<proteinExistence type="predicted"/>
<name>D4BE03_9ENTR</name>
<dbReference type="EMBL" id="ABWL02000010">
    <property type="protein sequence ID" value="EFE07851.1"/>
    <property type="molecule type" value="Genomic_DNA"/>
</dbReference>
<evidence type="ECO:0000313" key="3">
    <source>
        <dbReference type="Proteomes" id="UP000003880"/>
    </source>
</evidence>
<accession>D4BE03</accession>
<evidence type="ECO:0000313" key="2">
    <source>
        <dbReference type="EMBL" id="EFE07851.1"/>
    </source>
</evidence>
<dbReference type="EMBL" id="ABWL02000024">
    <property type="protein sequence ID" value="EFE06014.1"/>
    <property type="molecule type" value="Genomic_DNA"/>
</dbReference>
<sequence>MRDSDTPFICSYYGEQTQCVVSIFSLIQIFKEQISQTSPEDEF</sequence>
<organism evidence="2 3">
    <name type="scientific">Citrobacter youngae ATCC 29220</name>
    <dbReference type="NCBI Taxonomy" id="500640"/>
    <lineage>
        <taxon>Bacteria</taxon>
        <taxon>Pseudomonadati</taxon>
        <taxon>Pseudomonadota</taxon>
        <taxon>Gammaproteobacteria</taxon>
        <taxon>Enterobacterales</taxon>
        <taxon>Enterobacteriaceae</taxon>
        <taxon>Citrobacter</taxon>
        <taxon>Citrobacter freundii complex</taxon>
    </lineage>
</organism>
<comment type="caution">
    <text evidence="2">The sequence shown here is derived from an EMBL/GenBank/DDBJ whole genome shotgun (WGS) entry which is preliminary data.</text>
</comment>
<dbReference type="HOGENOM" id="CLU_3231513_0_0_6"/>
<dbReference type="Proteomes" id="UP000003880">
    <property type="component" value="Unassembled WGS sequence"/>
</dbReference>
<protein>
    <submittedName>
        <fullName evidence="2">Uncharacterized protein</fullName>
    </submittedName>
</protein>
<dbReference type="AlphaFoldDB" id="D4BE03"/>